<name>A0A6I6G7S4_9BACT</name>
<sequence length="494" mass="52853">MLLLGIDLGTSSIKVAVVDAQTQQTIASASYPEQEAPIVALQKGWAEQDPLQWWSDIQQCILKANASGLYNPKDIAAIGIAYQMHGLVMVDAAAQPLRNSIIWCDSRAVPYGDTAFDAIGHAACLQTLYNSPGNFTAAKLAWVKEHEPHIYAKAKRIMLPGDFAALQMTGEASTTVSALSEGIFWDFEKQQISDAVMHHFGFDRSLIPSLQPVFATHGRLLASVAATLGLTAGIPVTYKAGDQPNNALSLNVMQPGDVATTAGTSGVIYGVAHSLTPDPQSRLNCFAHVNHSTAAARIGLLLCINGCGIMNKLMRQWLAPQLSYDEVNQLAAQIPAGSEGVRVLPFGNGAERMLGNRQPGAQILQVDANKHHTAHVLRATQEGIAFAFRYGLDIMRSMGMHPQHIKAGLANMFQSAVFTYAFVNSTGVPVSLYNTDGATGAALGAGIGAGAFAEHELGAGLQLLNRIEPTPAHQALYEDAYLQWRSSLEQSITQ</sequence>
<dbReference type="InterPro" id="IPR050406">
    <property type="entry name" value="FGGY_Carb_Kinase"/>
</dbReference>
<evidence type="ECO:0000313" key="6">
    <source>
        <dbReference type="Proteomes" id="UP000426027"/>
    </source>
</evidence>
<comment type="similarity">
    <text evidence="1">Belongs to the FGGY kinase family.</text>
</comment>
<dbReference type="CDD" id="cd07809">
    <property type="entry name" value="ASKHA_NBD_FGGY_BaXK-like"/>
    <property type="match status" value="1"/>
</dbReference>
<dbReference type="Proteomes" id="UP000426027">
    <property type="component" value="Chromosome"/>
</dbReference>
<dbReference type="RefSeq" id="WP_157477402.1">
    <property type="nucleotide sequence ID" value="NZ_CP046566.1"/>
</dbReference>
<dbReference type="PANTHER" id="PTHR43095">
    <property type="entry name" value="SUGAR KINASE"/>
    <property type="match status" value="1"/>
</dbReference>
<dbReference type="Pfam" id="PF00370">
    <property type="entry name" value="FGGY_N"/>
    <property type="match status" value="1"/>
</dbReference>
<dbReference type="EMBL" id="CP046566">
    <property type="protein sequence ID" value="QGW27543.1"/>
    <property type="molecule type" value="Genomic_DNA"/>
</dbReference>
<keyword evidence="3 5" id="KW-0418">Kinase</keyword>
<dbReference type="GO" id="GO:0005975">
    <property type="term" value="P:carbohydrate metabolic process"/>
    <property type="evidence" value="ECO:0007669"/>
    <property type="project" value="InterPro"/>
</dbReference>
<dbReference type="InterPro" id="IPR018484">
    <property type="entry name" value="FGGY_N"/>
</dbReference>
<keyword evidence="2" id="KW-0808">Transferase</keyword>
<proteinExistence type="inferred from homology"/>
<dbReference type="InterPro" id="IPR043129">
    <property type="entry name" value="ATPase_NBD"/>
</dbReference>
<reference evidence="5 6" key="1">
    <citation type="submission" date="2019-11" db="EMBL/GenBank/DDBJ databases">
        <authorList>
            <person name="Im W.T."/>
        </authorList>
    </citation>
    <scope>NUCLEOTIDE SEQUENCE [LARGE SCALE GENOMIC DNA]</scope>
    <source>
        <strain evidence="5 6">SB-02</strain>
    </source>
</reference>
<dbReference type="PIRSF" id="PIRSF000538">
    <property type="entry name" value="GlpK"/>
    <property type="match status" value="1"/>
</dbReference>
<evidence type="ECO:0000256" key="2">
    <source>
        <dbReference type="ARBA" id="ARBA00022679"/>
    </source>
</evidence>
<dbReference type="SUPFAM" id="SSF53067">
    <property type="entry name" value="Actin-like ATPase domain"/>
    <property type="match status" value="2"/>
</dbReference>
<dbReference type="AlphaFoldDB" id="A0A6I6G7S4"/>
<evidence type="ECO:0000313" key="5">
    <source>
        <dbReference type="EMBL" id="QGW27543.1"/>
    </source>
</evidence>
<gene>
    <name evidence="5" type="ORF">GLV81_05020</name>
</gene>
<organism evidence="5 6">
    <name type="scientific">Phnomibacter ginsenosidimutans</name>
    <dbReference type="NCBI Taxonomy" id="2676868"/>
    <lineage>
        <taxon>Bacteria</taxon>
        <taxon>Pseudomonadati</taxon>
        <taxon>Bacteroidota</taxon>
        <taxon>Chitinophagia</taxon>
        <taxon>Chitinophagales</taxon>
        <taxon>Chitinophagaceae</taxon>
        <taxon>Phnomibacter</taxon>
    </lineage>
</organism>
<feature type="domain" description="Carbohydrate kinase FGGY N-terminal" evidence="4">
    <location>
        <begin position="3"/>
        <end position="245"/>
    </location>
</feature>
<dbReference type="InterPro" id="IPR000577">
    <property type="entry name" value="Carb_kinase_FGGY"/>
</dbReference>
<accession>A0A6I6G7S4</accession>
<dbReference type="KEGG" id="fls:GLV81_05020"/>
<evidence type="ECO:0000256" key="1">
    <source>
        <dbReference type="ARBA" id="ARBA00009156"/>
    </source>
</evidence>
<evidence type="ECO:0000259" key="4">
    <source>
        <dbReference type="Pfam" id="PF00370"/>
    </source>
</evidence>
<dbReference type="GO" id="GO:0016301">
    <property type="term" value="F:kinase activity"/>
    <property type="evidence" value="ECO:0007669"/>
    <property type="project" value="UniProtKB-KW"/>
</dbReference>
<dbReference type="PANTHER" id="PTHR43095:SF5">
    <property type="entry name" value="XYLULOSE KINASE"/>
    <property type="match status" value="1"/>
</dbReference>
<keyword evidence="6" id="KW-1185">Reference proteome</keyword>
<evidence type="ECO:0000256" key="3">
    <source>
        <dbReference type="ARBA" id="ARBA00022777"/>
    </source>
</evidence>
<dbReference type="Gene3D" id="3.30.420.40">
    <property type="match status" value="2"/>
</dbReference>
<protein>
    <submittedName>
        <fullName evidence="5">Carbohydrate kinase</fullName>
    </submittedName>
</protein>